<dbReference type="InterPro" id="IPR006311">
    <property type="entry name" value="TAT_signal"/>
</dbReference>
<dbReference type="PROSITE" id="PS51318">
    <property type="entry name" value="TAT"/>
    <property type="match status" value="1"/>
</dbReference>
<name>A0A9Q3UN25_9GAMM</name>
<proteinExistence type="predicted"/>
<dbReference type="AlphaFoldDB" id="A0A9Q3UN25"/>
<gene>
    <name evidence="2" type="ORF">LL252_07380</name>
</gene>
<evidence type="ECO:0000313" key="2">
    <source>
        <dbReference type="EMBL" id="MCC4308392.1"/>
    </source>
</evidence>
<keyword evidence="3" id="KW-1185">Reference proteome</keyword>
<protein>
    <submittedName>
        <fullName evidence="2">Uncharacterized protein</fullName>
    </submittedName>
</protein>
<accession>A0A9Q3UN25</accession>
<evidence type="ECO:0000256" key="1">
    <source>
        <dbReference type="SAM" id="MobiDB-lite"/>
    </source>
</evidence>
<reference evidence="2" key="1">
    <citation type="submission" date="2021-10" db="EMBL/GenBank/DDBJ databases">
        <title>The diversity and Nitrogen Metabolism of Culturable Nitrate-Utilizing Bacteria Within the Oxygen Minimum Zone of the Changjiang (Yangtze River)Estuary.</title>
        <authorList>
            <person name="Zhang D."/>
            <person name="Zheng J."/>
            <person name="Liu S."/>
            <person name="He W."/>
        </authorList>
    </citation>
    <scope>NUCLEOTIDE SEQUENCE</scope>
    <source>
        <strain evidence="2">FXH-223</strain>
    </source>
</reference>
<comment type="caution">
    <text evidence="2">The sequence shown here is derived from an EMBL/GenBank/DDBJ whole genome shotgun (WGS) entry which is preliminary data.</text>
</comment>
<dbReference type="RefSeq" id="WP_228233598.1">
    <property type="nucleotide sequence ID" value="NZ_JAJGNA010000006.1"/>
</dbReference>
<feature type="compositionally biased region" description="Basic and acidic residues" evidence="1">
    <location>
        <begin position="142"/>
        <end position="151"/>
    </location>
</feature>
<dbReference type="Proteomes" id="UP001108027">
    <property type="component" value="Unassembled WGS sequence"/>
</dbReference>
<organism evidence="2 3">
    <name type="scientific">Alloalcanivorax marinus</name>
    <dbReference type="NCBI Taxonomy" id="1177169"/>
    <lineage>
        <taxon>Bacteria</taxon>
        <taxon>Pseudomonadati</taxon>
        <taxon>Pseudomonadota</taxon>
        <taxon>Gammaproteobacteria</taxon>
        <taxon>Oceanospirillales</taxon>
        <taxon>Alcanivoracaceae</taxon>
        <taxon>Alloalcanivorax</taxon>
    </lineage>
</organism>
<sequence length="151" mass="16498">MKSSRKMPASTLPWTPSERRIDVHQREGATMGLYGKSRRSVLSTAALMLLSGLAAPRAGADKTEQVEAGYPCVTVEVDGQRALPLDCLQRRMTPSDGTRRGAPESFDSEDIVRQAPNRIGQFSRSALRNRMGNALGHGVRPQRPEKPATGR</sequence>
<feature type="region of interest" description="Disordered" evidence="1">
    <location>
        <begin position="90"/>
        <end position="151"/>
    </location>
</feature>
<dbReference type="EMBL" id="JAJGNA010000006">
    <property type="protein sequence ID" value="MCC4308392.1"/>
    <property type="molecule type" value="Genomic_DNA"/>
</dbReference>
<evidence type="ECO:0000313" key="3">
    <source>
        <dbReference type="Proteomes" id="UP001108027"/>
    </source>
</evidence>